<dbReference type="PROSITE" id="PS51257">
    <property type="entry name" value="PROKAR_LIPOPROTEIN"/>
    <property type="match status" value="1"/>
</dbReference>
<feature type="chain" id="PRO_5040453223" description="Secreted protein" evidence="1">
    <location>
        <begin position="29"/>
        <end position="84"/>
    </location>
</feature>
<protein>
    <recommendedName>
        <fullName evidence="4">Secreted protein</fullName>
    </recommendedName>
</protein>
<evidence type="ECO:0000256" key="1">
    <source>
        <dbReference type="SAM" id="SignalP"/>
    </source>
</evidence>
<evidence type="ECO:0000313" key="3">
    <source>
        <dbReference type="Proteomes" id="UP000807025"/>
    </source>
</evidence>
<gene>
    <name evidence="2" type="ORF">BDN71DRAFT_1449344</name>
</gene>
<feature type="signal peptide" evidence="1">
    <location>
        <begin position="1"/>
        <end position="28"/>
    </location>
</feature>
<dbReference type="Proteomes" id="UP000807025">
    <property type="component" value="Unassembled WGS sequence"/>
</dbReference>
<evidence type="ECO:0000313" key="2">
    <source>
        <dbReference type="EMBL" id="KAF9494211.1"/>
    </source>
</evidence>
<evidence type="ECO:0008006" key="4">
    <source>
        <dbReference type="Google" id="ProtNLM"/>
    </source>
</evidence>
<name>A0A9P6D646_PLEER</name>
<keyword evidence="1" id="KW-0732">Signal</keyword>
<organism evidence="2 3">
    <name type="scientific">Pleurotus eryngii</name>
    <name type="common">Boletus of the steppes</name>
    <dbReference type="NCBI Taxonomy" id="5323"/>
    <lineage>
        <taxon>Eukaryota</taxon>
        <taxon>Fungi</taxon>
        <taxon>Dikarya</taxon>
        <taxon>Basidiomycota</taxon>
        <taxon>Agaricomycotina</taxon>
        <taxon>Agaricomycetes</taxon>
        <taxon>Agaricomycetidae</taxon>
        <taxon>Agaricales</taxon>
        <taxon>Pleurotineae</taxon>
        <taxon>Pleurotaceae</taxon>
        <taxon>Pleurotus</taxon>
    </lineage>
</organism>
<proteinExistence type="predicted"/>
<dbReference type="AlphaFoldDB" id="A0A9P6D646"/>
<dbReference type="EMBL" id="MU154576">
    <property type="protein sequence ID" value="KAF9494211.1"/>
    <property type="molecule type" value="Genomic_DNA"/>
</dbReference>
<keyword evidence="3" id="KW-1185">Reference proteome</keyword>
<reference evidence="2" key="1">
    <citation type="submission" date="2020-11" db="EMBL/GenBank/DDBJ databases">
        <authorList>
            <consortium name="DOE Joint Genome Institute"/>
            <person name="Ahrendt S."/>
            <person name="Riley R."/>
            <person name="Andreopoulos W."/>
            <person name="Labutti K."/>
            <person name="Pangilinan J."/>
            <person name="Ruiz-Duenas F.J."/>
            <person name="Barrasa J.M."/>
            <person name="Sanchez-Garcia M."/>
            <person name="Camarero S."/>
            <person name="Miyauchi S."/>
            <person name="Serrano A."/>
            <person name="Linde D."/>
            <person name="Babiker R."/>
            <person name="Drula E."/>
            <person name="Ayuso-Fernandez I."/>
            <person name="Pacheco R."/>
            <person name="Padilla G."/>
            <person name="Ferreira P."/>
            <person name="Barriuso J."/>
            <person name="Kellner H."/>
            <person name="Castanera R."/>
            <person name="Alfaro M."/>
            <person name="Ramirez L."/>
            <person name="Pisabarro A.G."/>
            <person name="Kuo A."/>
            <person name="Tritt A."/>
            <person name="Lipzen A."/>
            <person name="He G."/>
            <person name="Yan M."/>
            <person name="Ng V."/>
            <person name="Cullen D."/>
            <person name="Martin F."/>
            <person name="Rosso M.-N."/>
            <person name="Henrissat B."/>
            <person name="Hibbett D."/>
            <person name="Martinez A.T."/>
            <person name="Grigoriev I.V."/>
        </authorList>
    </citation>
    <scope>NUCLEOTIDE SEQUENCE</scope>
    <source>
        <strain evidence="2">ATCC 90797</strain>
    </source>
</reference>
<comment type="caution">
    <text evidence="2">The sequence shown here is derived from an EMBL/GenBank/DDBJ whole genome shotgun (WGS) entry which is preliminary data.</text>
</comment>
<accession>A0A9P6D646</accession>
<sequence>MRTCFLISTLTIVLLSCGKLSLHWPVLGLAIDPPRDFTVSLVTVSLASDLQQRSHRRKTVLWTRRSWRLRSLATTQNVARWYSR</sequence>